<keyword evidence="6 8" id="KW-0472">Membrane</keyword>
<evidence type="ECO:0000259" key="9">
    <source>
        <dbReference type="Pfam" id="PF02683"/>
    </source>
</evidence>
<name>A0ABS5IA65_9PROT</name>
<dbReference type="InterPro" id="IPR003834">
    <property type="entry name" value="Cyt_c_assmbl_TM_dom"/>
</dbReference>
<evidence type="ECO:0000256" key="2">
    <source>
        <dbReference type="ARBA" id="ARBA00006143"/>
    </source>
</evidence>
<dbReference type="EMBL" id="JAGTUF010000004">
    <property type="protein sequence ID" value="MBR9971320.1"/>
    <property type="molecule type" value="Genomic_DNA"/>
</dbReference>
<dbReference type="PANTHER" id="PTHR31272:SF4">
    <property type="entry name" value="CYTOCHROME C-TYPE BIOGENESIS PROTEIN HI_1454-RELATED"/>
    <property type="match status" value="1"/>
</dbReference>
<evidence type="ECO:0000256" key="1">
    <source>
        <dbReference type="ARBA" id="ARBA00004141"/>
    </source>
</evidence>
<dbReference type="InterPro" id="IPR051790">
    <property type="entry name" value="Cytochrome_c-biogenesis_DsbD"/>
</dbReference>
<accession>A0ABS5IA65</accession>
<comment type="similarity">
    <text evidence="2">Belongs to the DsbD family.</text>
</comment>
<evidence type="ECO:0000256" key="6">
    <source>
        <dbReference type="ARBA" id="ARBA00023136"/>
    </source>
</evidence>
<feature type="domain" description="Cytochrome C biogenesis protein transmembrane" evidence="9">
    <location>
        <begin position="36"/>
        <end position="245"/>
    </location>
</feature>
<evidence type="ECO:0000256" key="8">
    <source>
        <dbReference type="SAM" id="Phobius"/>
    </source>
</evidence>
<comment type="caution">
    <text evidence="10">The sequence shown here is derived from an EMBL/GenBank/DDBJ whole genome shotgun (WGS) entry which is preliminary data.</text>
</comment>
<comment type="subcellular location">
    <subcellularLocation>
        <location evidence="1">Membrane</location>
        <topology evidence="1">Multi-pass membrane protein</topology>
    </subcellularLocation>
</comment>
<evidence type="ECO:0000256" key="5">
    <source>
        <dbReference type="ARBA" id="ARBA00022989"/>
    </source>
</evidence>
<dbReference type="Proteomes" id="UP000680714">
    <property type="component" value="Unassembled WGS sequence"/>
</dbReference>
<feature type="transmembrane region" description="Helical" evidence="8">
    <location>
        <begin position="113"/>
        <end position="132"/>
    </location>
</feature>
<feature type="transmembrane region" description="Helical" evidence="8">
    <location>
        <begin position="188"/>
        <end position="211"/>
    </location>
</feature>
<sequence>MGCGRGLVGKTSARPFRRQPGGQGGGRVNGFDVSFAGAFGAGALSFLSPCVLPLIPAYLCFLGGIGLDQLTERRQRGVLAAALAFVLGFSTVFIAMGASASALNRLIMDNMRWLSVAAGLVIIVFGLHYMGVLRIAFLNFEKRMHVQQRPAGLIGAFVLGLAFAFGWTPCVGPILATILMLAAGGDSIWYGTALLAAYAAGLGLPFLIAAAAARPFMSFLARFRRHMRTVELTIGSLLVITGLLILTGNMNTVGNWLMQMVPAFQSLG</sequence>
<evidence type="ECO:0000313" key="10">
    <source>
        <dbReference type="EMBL" id="MBR9971320.1"/>
    </source>
</evidence>
<organism evidence="10 11">
    <name type="scientific">Magnetospirillum sulfuroxidans</name>
    <dbReference type="NCBI Taxonomy" id="611300"/>
    <lineage>
        <taxon>Bacteria</taxon>
        <taxon>Pseudomonadati</taxon>
        <taxon>Pseudomonadota</taxon>
        <taxon>Alphaproteobacteria</taxon>
        <taxon>Rhodospirillales</taxon>
        <taxon>Rhodospirillaceae</taxon>
        <taxon>Magnetospirillum</taxon>
    </lineage>
</organism>
<keyword evidence="4" id="KW-0201">Cytochrome c-type biogenesis</keyword>
<proteinExistence type="inferred from homology"/>
<dbReference type="PANTHER" id="PTHR31272">
    <property type="entry name" value="CYTOCHROME C-TYPE BIOGENESIS PROTEIN HI_1454-RELATED"/>
    <property type="match status" value="1"/>
</dbReference>
<feature type="transmembrane region" description="Helical" evidence="8">
    <location>
        <begin position="232"/>
        <end position="250"/>
    </location>
</feature>
<evidence type="ECO:0000256" key="4">
    <source>
        <dbReference type="ARBA" id="ARBA00022748"/>
    </source>
</evidence>
<keyword evidence="5 8" id="KW-1133">Transmembrane helix</keyword>
<evidence type="ECO:0000313" key="11">
    <source>
        <dbReference type="Proteomes" id="UP000680714"/>
    </source>
</evidence>
<feature type="transmembrane region" description="Helical" evidence="8">
    <location>
        <begin position="79"/>
        <end position="101"/>
    </location>
</feature>
<feature type="transmembrane region" description="Helical" evidence="8">
    <location>
        <begin position="153"/>
        <end position="182"/>
    </location>
</feature>
<evidence type="ECO:0000256" key="7">
    <source>
        <dbReference type="SAM" id="MobiDB-lite"/>
    </source>
</evidence>
<feature type="transmembrane region" description="Helical" evidence="8">
    <location>
        <begin position="46"/>
        <end position="67"/>
    </location>
</feature>
<protein>
    <submittedName>
        <fullName evidence="10">Cytochrome c biogenesis protein CcdA</fullName>
    </submittedName>
</protein>
<feature type="region of interest" description="Disordered" evidence="7">
    <location>
        <begin position="1"/>
        <end position="25"/>
    </location>
</feature>
<evidence type="ECO:0000256" key="3">
    <source>
        <dbReference type="ARBA" id="ARBA00022692"/>
    </source>
</evidence>
<gene>
    <name evidence="10" type="ORF">KEC16_06315</name>
</gene>
<keyword evidence="3 8" id="KW-0812">Transmembrane</keyword>
<keyword evidence="11" id="KW-1185">Reference proteome</keyword>
<dbReference type="Pfam" id="PF02683">
    <property type="entry name" value="DsbD_TM"/>
    <property type="match status" value="1"/>
</dbReference>
<reference evidence="10 11" key="1">
    <citation type="submission" date="2021-04" db="EMBL/GenBank/DDBJ databases">
        <title>Magnetospirillum sulfuroxidans sp. nov., a facultative chemolithoautotrophic sulfur-oxidizing alphaproteobacterium isolated from freshwater sediment and proposals for Paramagetospirillum gen. nov., and Magnetospirillaceae fam. nov.</title>
        <authorList>
            <person name="Koziaeva V."/>
            <person name="Geelhoed J.S."/>
            <person name="Sorokin D.Y."/>
            <person name="Grouzdev D.S."/>
        </authorList>
    </citation>
    <scope>NUCLEOTIDE SEQUENCE [LARGE SCALE GENOMIC DNA]</scope>
    <source>
        <strain evidence="10 11">J10</strain>
    </source>
</reference>